<keyword evidence="1" id="KW-1133">Transmembrane helix</keyword>
<evidence type="ECO:0000256" key="1">
    <source>
        <dbReference type="SAM" id="Phobius"/>
    </source>
</evidence>
<keyword evidence="1" id="KW-0812">Transmembrane</keyword>
<dbReference type="AlphaFoldDB" id="A0A8H3F642"/>
<feature type="transmembrane region" description="Helical" evidence="1">
    <location>
        <begin position="36"/>
        <end position="59"/>
    </location>
</feature>
<comment type="caution">
    <text evidence="2">The sequence shown here is derived from an EMBL/GenBank/DDBJ whole genome shotgun (WGS) entry which is preliminary data.</text>
</comment>
<proteinExistence type="predicted"/>
<accession>A0A8H3F642</accession>
<keyword evidence="1" id="KW-0472">Membrane</keyword>
<sequence>MGCITKKLRGYGFAAQMSQLPIVAVQRIKIVRSRKLLNNVLFWCSMILGLAMMCALYVLV</sequence>
<gene>
    <name evidence="2" type="ORF">IMSHALPRED_003037</name>
</gene>
<name>A0A8H3F642_9LECA</name>
<dbReference type="OrthoDB" id="10039049at2759"/>
<dbReference type="Proteomes" id="UP000664534">
    <property type="component" value="Unassembled WGS sequence"/>
</dbReference>
<dbReference type="EMBL" id="CAJPDT010000016">
    <property type="protein sequence ID" value="CAF9916318.1"/>
    <property type="molecule type" value="Genomic_DNA"/>
</dbReference>
<keyword evidence="3" id="KW-1185">Reference proteome</keyword>
<reference evidence="2" key="1">
    <citation type="submission" date="2021-03" db="EMBL/GenBank/DDBJ databases">
        <authorList>
            <person name="Tagirdzhanova G."/>
        </authorList>
    </citation>
    <scope>NUCLEOTIDE SEQUENCE</scope>
</reference>
<evidence type="ECO:0000313" key="2">
    <source>
        <dbReference type="EMBL" id="CAF9916318.1"/>
    </source>
</evidence>
<evidence type="ECO:0000313" key="3">
    <source>
        <dbReference type="Proteomes" id="UP000664534"/>
    </source>
</evidence>
<organism evidence="2 3">
    <name type="scientific">Imshaugia aleurites</name>
    <dbReference type="NCBI Taxonomy" id="172621"/>
    <lineage>
        <taxon>Eukaryota</taxon>
        <taxon>Fungi</taxon>
        <taxon>Dikarya</taxon>
        <taxon>Ascomycota</taxon>
        <taxon>Pezizomycotina</taxon>
        <taxon>Lecanoromycetes</taxon>
        <taxon>OSLEUM clade</taxon>
        <taxon>Lecanoromycetidae</taxon>
        <taxon>Lecanorales</taxon>
        <taxon>Lecanorineae</taxon>
        <taxon>Parmeliaceae</taxon>
        <taxon>Imshaugia</taxon>
    </lineage>
</organism>
<protein>
    <submittedName>
        <fullName evidence="2">Uncharacterized protein</fullName>
    </submittedName>
</protein>